<comment type="caution">
    <text evidence="5">The sequence shown here is derived from an EMBL/GenBank/DDBJ whole genome shotgun (WGS) entry which is preliminary data.</text>
</comment>
<dbReference type="Pfam" id="PF13505">
    <property type="entry name" value="OMP_b-brl"/>
    <property type="match status" value="1"/>
</dbReference>
<sequence>MIKHIIATAALAGIAALANAAEPAAAPFSAPGAMYIGGDVGATKLTGAADGNRTSYSAFAGYTLNPNFAVEAGFGRLYDWSGYGASERGNQASLSLLGSVPVTSQLSIYGRLGVNQISMRGEVPTGNGMYSFKDDTTRALLGVGANYKLTEKVSARIEVQRPGLDLTNYKAGISYAF</sequence>
<evidence type="ECO:0000256" key="1">
    <source>
        <dbReference type="ARBA" id="ARBA00004442"/>
    </source>
</evidence>
<evidence type="ECO:0000313" key="6">
    <source>
        <dbReference type="Proteomes" id="UP001204621"/>
    </source>
</evidence>
<organism evidence="5 6">
    <name type="scientific">Massilia terrae</name>
    <dbReference type="NCBI Taxonomy" id="1811224"/>
    <lineage>
        <taxon>Bacteria</taxon>
        <taxon>Pseudomonadati</taxon>
        <taxon>Pseudomonadota</taxon>
        <taxon>Betaproteobacteria</taxon>
        <taxon>Burkholderiales</taxon>
        <taxon>Oxalobacteraceae</taxon>
        <taxon>Telluria group</taxon>
        <taxon>Massilia</taxon>
    </lineage>
</organism>
<proteinExistence type="predicted"/>
<feature type="chain" id="PRO_5046113780" evidence="3">
    <location>
        <begin position="21"/>
        <end position="177"/>
    </location>
</feature>
<feature type="domain" description="Outer membrane protein beta-barrel" evidence="4">
    <location>
        <begin position="10"/>
        <end position="175"/>
    </location>
</feature>
<dbReference type="InterPro" id="IPR027385">
    <property type="entry name" value="Beta-barrel_OMP"/>
</dbReference>
<gene>
    <name evidence="5" type="ORF">NX778_16520</name>
</gene>
<evidence type="ECO:0000313" key="5">
    <source>
        <dbReference type="EMBL" id="MCS0659676.1"/>
    </source>
</evidence>
<evidence type="ECO:0000259" key="4">
    <source>
        <dbReference type="Pfam" id="PF13505"/>
    </source>
</evidence>
<evidence type="ECO:0000256" key="3">
    <source>
        <dbReference type="SAM" id="SignalP"/>
    </source>
</evidence>
<evidence type="ECO:0000256" key="2">
    <source>
        <dbReference type="ARBA" id="ARBA00022729"/>
    </source>
</evidence>
<dbReference type="EMBL" id="JANUGU010000005">
    <property type="protein sequence ID" value="MCS0659676.1"/>
    <property type="molecule type" value="Genomic_DNA"/>
</dbReference>
<comment type="subcellular location">
    <subcellularLocation>
        <location evidence="1">Cell outer membrane</location>
    </subcellularLocation>
</comment>
<keyword evidence="6" id="KW-1185">Reference proteome</keyword>
<dbReference type="InterPro" id="IPR011250">
    <property type="entry name" value="OMP/PagP_B-barrel"/>
</dbReference>
<name>A0ABT2D1L7_9BURK</name>
<accession>A0ABT2D1L7</accession>
<protein>
    <submittedName>
        <fullName evidence="5">Outer membrane beta-barrel protein</fullName>
    </submittedName>
</protein>
<keyword evidence="2 3" id="KW-0732">Signal</keyword>
<feature type="signal peptide" evidence="3">
    <location>
        <begin position="1"/>
        <end position="20"/>
    </location>
</feature>
<dbReference type="SUPFAM" id="SSF56925">
    <property type="entry name" value="OMPA-like"/>
    <property type="match status" value="1"/>
</dbReference>
<dbReference type="RefSeq" id="WP_258812864.1">
    <property type="nucleotide sequence ID" value="NZ_JANUGU010000005.1"/>
</dbReference>
<reference evidence="5 6" key="1">
    <citation type="submission" date="2022-08" db="EMBL/GenBank/DDBJ databases">
        <title>Reclassification of Massilia species as members of the genera Telluria, Duganella, Pseudoduganella, Mokoshia gen. nov. and Zemynaea gen. nov. using orthogonal and non-orthogonal genome-based approaches.</title>
        <authorList>
            <person name="Bowman J.P."/>
        </authorList>
    </citation>
    <scope>NUCLEOTIDE SEQUENCE [LARGE SCALE GENOMIC DNA]</scope>
    <source>
        <strain evidence="5 6">JCM 31606</strain>
    </source>
</reference>
<dbReference type="Proteomes" id="UP001204621">
    <property type="component" value="Unassembled WGS sequence"/>
</dbReference>
<dbReference type="Gene3D" id="2.40.160.20">
    <property type="match status" value="1"/>
</dbReference>